<sequence>MLLESSAATWWQGIKPSTKDWQSAVNILREVYSKKLPPHAVFRELFAREQTQHEATDIFVAKFRALMAQLSYSVAEEMQLDMVYGLLALKNRKRLTRSEINSFKDLLNCAREVEQSFRESAFRKQERNTNQEG</sequence>
<dbReference type="Proteomes" id="UP001168821">
    <property type="component" value="Unassembled WGS sequence"/>
</dbReference>
<keyword evidence="3" id="KW-1185">Reference proteome</keyword>
<dbReference type="InterPro" id="IPR005162">
    <property type="entry name" value="Retrotrans_gag_dom"/>
</dbReference>
<name>A0AA38MGD3_9CUCU</name>
<reference evidence="2" key="1">
    <citation type="journal article" date="2023" name="G3 (Bethesda)">
        <title>Whole genome assemblies of Zophobas morio and Tenebrio molitor.</title>
        <authorList>
            <person name="Kaur S."/>
            <person name="Stinson S.A."/>
            <person name="diCenzo G.C."/>
        </authorList>
    </citation>
    <scope>NUCLEOTIDE SEQUENCE</scope>
    <source>
        <strain evidence="2">QUZm001</strain>
    </source>
</reference>
<protein>
    <recommendedName>
        <fullName evidence="1">Retrotransposon gag domain-containing protein</fullName>
    </recommendedName>
</protein>
<accession>A0AA38MGD3</accession>
<feature type="domain" description="Retrotransposon gag" evidence="1">
    <location>
        <begin position="2"/>
        <end position="84"/>
    </location>
</feature>
<proteinExistence type="predicted"/>
<gene>
    <name evidence="2" type="ORF">Zmor_014360</name>
</gene>
<organism evidence="2 3">
    <name type="scientific">Zophobas morio</name>
    <dbReference type="NCBI Taxonomy" id="2755281"/>
    <lineage>
        <taxon>Eukaryota</taxon>
        <taxon>Metazoa</taxon>
        <taxon>Ecdysozoa</taxon>
        <taxon>Arthropoda</taxon>
        <taxon>Hexapoda</taxon>
        <taxon>Insecta</taxon>
        <taxon>Pterygota</taxon>
        <taxon>Neoptera</taxon>
        <taxon>Endopterygota</taxon>
        <taxon>Coleoptera</taxon>
        <taxon>Polyphaga</taxon>
        <taxon>Cucujiformia</taxon>
        <taxon>Tenebrionidae</taxon>
        <taxon>Zophobas</taxon>
    </lineage>
</organism>
<dbReference type="AlphaFoldDB" id="A0AA38MGD3"/>
<evidence type="ECO:0000313" key="2">
    <source>
        <dbReference type="EMBL" id="KAJ3655223.1"/>
    </source>
</evidence>
<dbReference type="Pfam" id="PF03732">
    <property type="entry name" value="Retrotrans_gag"/>
    <property type="match status" value="1"/>
</dbReference>
<dbReference type="EMBL" id="JALNTZ010000004">
    <property type="protein sequence ID" value="KAJ3655223.1"/>
    <property type="molecule type" value="Genomic_DNA"/>
</dbReference>
<evidence type="ECO:0000313" key="3">
    <source>
        <dbReference type="Proteomes" id="UP001168821"/>
    </source>
</evidence>
<evidence type="ECO:0000259" key="1">
    <source>
        <dbReference type="Pfam" id="PF03732"/>
    </source>
</evidence>
<comment type="caution">
    <text evidence="2">The sequence shown here is derived from an EMBL/GenBank/DDBJ whole genome shotgun (WGS) entry which is preliminary data.</text>
</comment>